<feature type="compositionally biased region" description="Low complexity" evidence="1">
    <location>
        <begin position="469"/>
        <end position="483"/>
    </location>
</feature>
<gene>
    <name evidence="2" type="ORF">JR316_001688</name>
</gene>
<evidence type="ECO:0000256" key="1">
    <source>
        <dbReference type="SAM" id="MobiDB-lite"/>
    </source>
</evidence>
<feature type="compositionally biased region" description="Low complexity" evidence="1">
    <location>
        <begin position="519"/>
        <end position="534"/>
    </location>
</feature>
<feature type="compositionally biased region" description="Polar residues" evidence="1">
    <location>
        <begin position="539"/>
        <end position="549"/>
    </location>
</feature>
<feature type="compositionally biased region" description="Polar residues" evidence="1">
    <location>
        <begin position="501"/>
        <end position="514"/>
    </location>
</feature>
<dbReference type="AlphaFoldDB" id="A0A8H8CNQ8"/>
<feature type="compositionally biased region" description="Polar residues" evidence="1">
    <location>
        <begin position="359"/>
        <end position="387"/>
    </location>
</feature>
<name>A0A8H8CNQ8_PSICU</name>
<feature type="region of interest" description="Disordered" evidence="1">
    <location>
        <begin position="358"/>
        <end position="618"/>
    </location>
</feature>
<dbReference type="EMBL" id="JAFIQS010000002">
    <property type="protein sequence ID" value="KAG5172191.1"/>
    <property type="molecule type" value="Genomic_DNA"/>
</dbReference>
<evidence type="ECO:0000313" key="2">
    <source>
        <dbReference type="EMBL" id="KAG5172191.1"/>
    </source>
</evidence>
<proteinExistence type="predicted"/>
<sequence length="651" mass="71619">MPHPGYFKGARLEFLKSQKAIYQTAREEGCLAEALADIQRRFFKRFPVTQSEEWEPTKEQLLAVNDEEPDPEMYEPDPDSELAVQLREKRKAAYKNQKDKIRRWFKYQYKKDHKINPTSSGSDTVNPYAQLLQQLLGKQSTRPRLKTPVNMWRKEKNNREAIEQELNSMVPPVETKHLAKTREEIARRLFKELSADEKRKWTVRASEEHKEAMEKYEADMAVDGISLSLEDRQRAIENLGSFIAPILEGICNITGWKVTFLAGGPEPANGGMLNTISVHCGVMAGESKMNFGKAERVRYKRIILPIFGDFLRKCYSKVDCQKCALPEEAGFISLSMLANFEDKESVQEIDTLYVAGEKNSMTDNPGNTADNHVNTTDNLAPQHTPLDSTHAPAPASPSQHTSDTDQSDTEKSNVNPFTHDWDENDMDIISQPPSTPPSPAPSTHNLPTPEPPSAPSAEPGTQESMAVEPDSTPATPSVPSATPETQEPLSSKAVILPPRSNHPSISLLNANKHPNGSRKAISSVVESASSTSKSGAPKQKSNPNATGSVSAAPLSLNAKGPKRKGIPNAANAPSKKQKTASQPTSALPSQTSNEDSQRGQRLTRSRAPKLAVSTPTASVTLADPSTVILRSGKAAKPSRFWQYAEDKLTEG</sequence>
<accession>A0A8H8CNQ8</accession>
<reference evidence="2" key="1">
    <citation type="submission" date="2021-02" db="EMBL/GenBank/DDBJ databases">
        <title>Psilocybe cubensis genome.</title>
        <authorList>
            <person name="Mckernan K.J."/>
            <person name="Crawford S."/>
            <person name="Trippe A."/>
            <person name="Kane L.T."/>
            <person name="Mclaughlin S."/>
        </authorList>
    </citation>
    <scope>NUCLEOTIDE SEQUENCE [LARGE SCALE GENOMIC DNA]</scope>
    <source>
        <strain evidence="2">MGC-MH-2018</strain>
    </source>
</reference>
<organism evidence="2">
    <name type="scientific">Psilocybe cubensis</name>
    <name type="common">Psychedelic mushroom</name>
    <name type="synonym">Stropharia cubensis</name>
    <dbReference type="NCBI Taxonomy" id="181762"/>
    <lineage>
        <taxon>Eukaryota</taxon>
        <taxon>Fungi</taxon>
        <taxon>Dikarya</taxon>
        <taxon>Basidiomycota</taxon>
        <taxon>Agaricomycotina</taxon>
        <taxon>Agaricomycetes</taxon>
        <taxon>Agaricomycetidae</taxon>
        <taxon>Agaricales</taxon>
        <taxon>Agaricineae</taxon>
        <taxon>Strophariaceae</taxon>
        <taxon>Psilocybe</taxon>
    </lineage>
</organism>
<feature type="compositionally biased region" description="Polar residues" evidence="1">
    <location>
        <begin position="579"/>
        <end position="600"/>
    </location>
</feature>
<comment type="caution">
    <text evidence="2">The sequence shown here is derived from an EMBL/GenBank/DDBJ whole genome shotgun (WGS) entry which is preliminary data.</text>
</comment>
<protein>
    <submittedName>
        <fullName evidence="2">Uncharacterized protein</fullName>
    </submittedName>
</protein>